<dbReference type="EMBL" id="CP020814">
    <property type="protein sequence ID" value="ARK28408.1"/>
    <property type="molecule type" value="Genomic_DNA"/>
</dbReference>
<dbReference type="KEGG" id="bkw:BkAM31D_00095"/>
<evidence type="ECO:0000313" key="7">
    <source>
        <dbReference type="Proteomes" id="UP000193006"/>
    </source>
</evidence>
<evidence type="ECO:0000256" key="3">
    <source>
        <dbReference type="ARBA" id="ARBA00022741"/>
    </source>
</evidence>
<keyword evidence="7" id="KW-1185">Reference proteome</keyword>
<dbReference type="InterPro" id="IPR003593">
    <property type="entry name" value="AAA+_ATPase"/>
</dbReference>
<reference evidence="6 7" key="1">
    <citation type="submission" date="2017-04" db="EMBL/GenBank/DDBJ databases">
        <title>Bacillus krulwichiae AM31D Genome sequencing and assembly.</title>
        <authorList>
            <person name="Krulwich T.A."/>
            <person name="Anastor L."/>
            <person name="Ehrlich R."/>
            <person name="Ehrlich G.D."/>
            <person name="Janto B."/>
        </authorList>
    </citation>
    <scope>NUCLEOTIDE SEQUENCE [LARGE SCALE GENOMIC DNA]</scope>
    <source>
        <strain evidence="6 7">AM31D</strain>
    </source>
</reference>
<evidence type="ECO:0000256" key="2">
    <source>
        <dbReference type="ARBA" id="ARBA00022448"/>
    </source>
</evidence>
<dbReference type="SMART" id="SM00382">
    <property type="entry name" value="AAA"/>
    <property type="match status" value="1"/>
</dbReference>
<evidence type="ECO:0000256" key="4">
    <source>
        <dbReference type="ARBA" id="ARBA00022840"/>
    </source>
</evidence>
<sequence>MKKELLKVNDLKQYFPIKGGMLGRTVNHVKAVDGVTFTIYEGETVSIVGESGCGKSTTGRAILRLDEPTSGEVVFDGEDLLSLNKGQMRKKRKDLQIIFQDPYASINPRQTVRQVLEEAMEIQNVVPREKRGEKIRELMETVGLGPHQADRFPHEFSGGQRQRIGIARALSVDPKLIICDEAVSALDVSIQAQVINLLKKLQKEFQLTYLFISHDLGVVRHISDRVIVMYLGRIVEIGDKTSVFDNPQHPYTKALLSAIPVPDPNKKKDRIILKGDVPSPINPPQGCRFHTRCPFATDLCKTDTPELKAENYMKEGHMAACHYMDEIESGKRKPNY</sequence>
<dbReference type="GO" id="GO:0005524">
    <property type="term" value="F:ATP binding"/>
    <property type="evidence" value="ECO:0007669"/>
    <property type="project" value="UniProtKB-KW"/>
</dbReference>
<comment type="similarity">
    <text evidence="1">Belongs to the ABC transporter superfamily.</text>
</comment>
<dbReference type="InterPro" id="IPR050319">
    <property type="entry name" value="ABC_transp_ATP-bind"/>
</dbReference>
<dbReference type="GO" id="GO:0015833">
    <property type="term" value="P:peptide transport"/>
    <property type="evidence" value="ECO:0007669"/>
    <property type="project" value="InterPro"/>
</dbReference>
<dbReference type="STRING" id="199441.BkAM31D_00095"/>
<evidence type="ECO:0000313" key="6">
    <source>
        <dbReference type="EMBL" id="ARK28408.1"/>
    </source>
</evidence>
<keyword evidence="3" id="KW-0547">Nucleotide-binding</keyword>
<dbReference type="AlphaFoldDB" id="A0A1Y9TH71"/>
<dbReference type="GO" id="GO:0055085">
    <property type="term" value="P:transmembrane transport"/>
    <property type="evidence" value="ECO:0007669"/>
    <property type="project" value="UniProtKB-ARBA"/>
</dbReference>
<dbReference type="PANTHER" id="PTHR43776">
    <property type="entry name" value="TRANSPORT ATP-BINDING PROTEIN"/>
    <property type="match status" value="1"/>
</dbReference>
<feature type="domain" description="ABC transporter" evidence="5">
    <location>
        <begin position="6"/>
        <end position="256"/>
    </location>
</feature>
<organism evidence="6 7">
    <name type="scientific">Halalkalibacter krulwichiae</name>
    <dbReference type="NCBI Taxonomy" id="199441"/>
    <lineage>
        <taxon>Bacteria</taxon>
        <taxon>Bacillati</taxon>
        <taxon>Bacillota</taxon>
        <taxon>Bacilli</taxon>
        <taxon>Bacillales</taxon>
        <taxon>Bacillaceae</taxon>
        <taxon>Halalkalibacter</taxon>
    </lineage>
</organism>
<dbReference type="PROSITE" id="PS50893">
    <property type="entry name" value="ABC_TRANSPORTER_2"/>
    <property type="match status" value="1"/>
</dbReference>
<dbReference type="Pfam" id="PF08352">
    <property type="entry name" value="oligo_HPY"/>
    <property type="match status" value="1"/>
</dbReference>
<dbReference type="NCBIfam" id="NF008453">
    <property type="entry name" value="PRK11308.1"/>
    <property type="match status" value="1"/>
</dbReference>
<dbReference type="InterPro" id="IPR027417">
    <property type="entry name" value="P-loop_NTPase"/>
</dbReference>
<dbReference type="PANTHER" id="PTHR43776:SF7">
    <property type="entry name" value="D,D-DIPEPTIDE TRANSPORT ATP-BINDING PROTEIN DDPF-RELATED"/>
    <property type="match status" value="1"/>
</dbReference>
<dbReference type="CDD" id="cd03257">
    <property type="entry name" value="ABC_NikE_OppD_transporters"/>
    <property type="match status" value="1"/>
</dbReference>
<gene>
    <name evidence="6" type="primary">oppF_1</name>
    <name evidence="6" type="ORF">BkAM31D_00095</name>
</gene>
<dbReference type="InterPro" id="IPR017871">
    <property type="entry name" value="ABC_transporter-like_CS"/>
</dbReference>
<dbReference type="NCBIfam" id="TIGR01727">
    <property type="entry name" value="oligo_HPY"/>
    <property type="match status" value="1"/>
</dbReference>
<dbReference type="PROSITE" id="PS00211">
    <property type="entry name" value="ABC_TRANSPORTER_1"/>
    <property type="match status" value="1"/>
</dbReference>
<dbReference type="Gene3D" id="3.40.50.300">
    <property type="entry name" value="P-loop containing nucleotide triphosphate hydrolases"/>
    <property type="match status" value="1"/>
</dbReference>
<dbReference type="SUPFAM" id="SSF52540">
    <property type="entry name" value="P-loop containing nucleoside triphosphate hydrolases"/>
    <property type="match status" value="1"/>
</dbReference>
<name>A0A1Y9TH71_9BACI</name>
<dbReference type="RefSeq" id="WP_066161045.1">
    <property type="nucleotide sequence ID" value="NZ_CP020814.1"/>
</dbReference>
<keyword evidence="2" id="KW-0813">Transport</keyword>
<dbReference type="FunFam" id="3.40.50.300:FF:000016">
    <property type="entry name" value="Oligopeptide ABC transporter ATP-binding component"/>
    <property type="match status" value="1"/>
</dbReference>
<dbReference type="InterPro" id="IPR003439">
    <property type="entry name" value="ABC_transporter-like_ATP-bd"/>
</dbReference>
<dbReference type="Proteomes" id="UP000193006">
    <property type="component" value="Chromosome"/>
</dbReference>
<protein>
    <submittedName>
        <fullName evidence="6">Oligopeptide transport ATP-binding protein OppF</fullName>
    </submittedName>
</protein>
<dbReference type="GO" id="GO:0016887">
    <property type="term" value="F:ATP hydrolysis activity"/>
    <property type="evidence" value="ECO:0007669"/>
    <property type="project" value="InterPro"/>
</dbReference>
<proteinExistence type="inferred from homology"/>
<keyword evidence="4 6" id="KW-0067">ATP-binding</keyword>
<accession>A0A1Y9TH71</accession>
<dbReference type="InterPro" id="IPR013563">
    <property type="entry name" value="Oligopep_ABC_C"/>
</dbReference>
<evidence type="ECO:0000259" key="5">
    <source>
        <dbReference type="PROSITE" id="PS50893"/>
    </source>
</evidence>
<evidence type="ECO:0000256" key="1">
    <source>
        <dbReference type="ARBA" id="ARBA00005417"/>
    </source>
</evidence>
<dbReference type="Pfam" id="PF00005">
    <property type="entry name" value="ABC_tran"/>
    <property type="match status" value="1"/>
</dbReference>